<dbReference type="AlphaFoldDB" id="A0AAW0XV56"/>
<dbReference type="PROSITE" id="PS51450">
    <property type="entry name" value="LRR"/>
    <property type="match status" value="1"/>
</dbReference>
<keyword evidence="2" id="KW-0677">Repeat</keyword>
<dbReference type="SMART" id="SM00369">
    <property type="entry name" value="LRR_TYP"/>
    <property type="match status" value="4"/>
</dbReference>
<gene>
    <name evidence="4" type="ORF">OTU49_001507</name>
</gene>
<feature type="chain" id="PRO_5043956994" description="Oplophorus-luciferin 2-monooxygenase non-catalytic subunit" evidence="3">
    <location>
        <begin position="18"/>
        <end position="346"/>
    </location>
</feature>
<dbReference type="InterPro" id="IPR003591">
    <property type="entry name" value="Leu-rich_rpt_typical-subtyp"/>
</dbReference>
<evidence type="ECO:0000313" key="5">
    <source>
        <dbReference type="Proteomes" id="UP001445076"/>
    </source>
</evidence>
<dbReference type="Proteomes" id="UP001445076">
    <property type="component" value="Unassembled WGS sequence"/>
</dbReference>
<keyword evidence="3" id="KW-0732">Signal</keyword>
<keyword evidence="1" id="KW-0433">Leucine-rich repeat</keyword>
<dbReference type="InterPro" id="IPR001611">
    <property type="entry name" value="Leu-rich_rpt"/>
</dbReference>
<reference evidence="4 5" key="1">
    <citation type="journal article" date="2024" name="BMC Genomics">
        <title>Genome assembly of redclaw crayfish (Cherax quadricarinatus) provides insights into its immune adaptation and hypoxia tolerance.</title>
        <authorList>
            <person name="Liu Z."/>
            <person name="Zheng J."/>
            <person name="Li H."/>
            <person name="Fang K."/>
            <person name="Wang S."/>
            <person name="He J."/>
            <person name="Zhou D."/>
            <person name="Weng S."/>
            <person name="Chi M."/>
            <person name="Gu Z."/>
            <person name="He J."/>
            <person name="Li F."/>
            <person name="Wang M."/>
        </authorList>
    </citation>
    <scope>NUCLEOTIDE SEQUENCE [LARGE SCALE GENOMIC DNA]</scope>
    <source>
        <strain evidence="4">ZL_2023a</strain>
    </source>
</reference>
<dbReference type="Gene3D" id="3.80.10.10">
    <property type="entry name" value="Ribonuclease Inhibitor"/>
    <property type="match status" value="1"/>
</dbReference>
<evidence type="ECO:0000256" key="1">
    <source>
        <dbReference type="ARBA" id="ARBA00022614"/>
    </source>
</evidence>
<protein>
    <recommendedName>
        <fullName evidence="6">Oplophorus-luciferin 2-monooxygenase non-catalytic subunit</fullName>
    </recommendedName>
</protein>
<dbReference type="PANTHER" id="PTHR24366">
    <property type="entry name" value="IG(IMMUNOGLOBULIN) AND LRR(LEUCINE RICH REPEAT) DOMAINS"/>
    <property type="match status" value="1"/>
</dbReference>
<name>A0AAW0XV56_CHEQU</name>
<evidence type="ECO:0000256" key="2">
    <source>
        <dbReference type="ARBA" id="ARBA00022737"/>
    </source>
</evidence>
<dbReference type="PANTHER" id="PTHR24366:SF96">
    <property type="entry name" value="LEUCINE RICH REPEAT CONTAINING 53"/>
    <property type="match status" value="1"/>
</dbReference>
<sequence length="346" mass="37899">MESSFILFLFILSPTLGGRIGGGRSAYMSFQDVVCPAEEDITPCVCYEVNPETLDIDCSAVLDEDELAAVFQANFPSTSFRRLVINSNPNLKLLRNGDLGEASFQEIWITQGVLEAIEEGALSGSSSTLLHLVFNYNNISTFPFADLESFTELISLDLRSNNIEGFPTLSSATLKTLYLSKNPLGILPDDAFFGTPALEDIHLSSTKISVVNSGTFAELEHLTVLGLGNNLITYLEEEAIQCSPSVGLIDLGYNALRSVQANAFPGLVNGWIYIHHNALRVLEENIWKPILLQGGYIDPYGNPLQCGCDIAWAVRNSSLINGFDIYSTCSDGRRLTELDPVDYENC</sequence>
<dbReference type="Pfam" id="PF13855">
    <property type="entry name" value="LRR_8"/>
    <property type="match status" value="1"/>
</dbReference>
<organism evidence="4 5">
    <name type="scientific">Cherax quadricarinatus</name>
    <name type="common">Australian red claw crayfish</name>
    <dbReference type="NCBI Taxonomy" id="27406"/>
    <lineage>
        <taxon>Eukaryota</taxon>
        <taxon>Metazoa</taxon>
        <taxon>Ecdysozoa</taxon>
        <taxon>Arthropoda</taxon>
        <taxon>Crustacea</taxon>
        <taxon>Multicrustacea</taxon>
        <taxon>Malacostraca</taxon>
        <taxon>Eumalacostraca</taxon>
        <taxon>Eucarida</taxon>
        <taxon>Decapoda</taxon>
        <taxon>Pleocyemata</taxon>
        <taxon>Astacidea</taxon>
        <taxon>Parastacoidea</taxon>
        <taxon>Parastacidae</taxon>
        <taxon>Cherax</taxon>
    </lineage>
</organism>
<evidence type="ECO:0000313" key="4">
    <source>
        <dbReference type="EMBL" id="KAK8743061.1"/>
    </source>
</evidence>
<accession>A0AAW0XV56</accession>
<feature type="signal peptide" evidence="3">
    <location>
        <begin position="1"/>
        <end position="17"/>
    </location>
</feature>
<evidence type="ECO:0008006" key="6">
    <source>
        <dbReference type="Google" id="ProtNLM"/>
    </source>
</evidence>
<evidence type="ECO:0000256" key="3">
    <source>
        <dbReference type="SAM" id="SignalP"/>
    </source>
</evidence>
<dbReference type="SUPFAM" id="SSF52058">
    <property type="entry name" value="L domain-like"/>
    <property type="match status" value="1"/>
</dbReference>
<dbReference type="InterPro" id="IPR032675">
    <property type="entry name" value="LRR_dom_sf"/>
</dbReference>
<comment type="caution">
    <text evidence="4">The sequence shown here is derived from an EMBL/GenBank/DDBJ whole genome shotgun (WGS) entry which is preliminary data.</text>
</comment>
<dbReference type="EMBL" id="JARKIK010000026">
    <property type="protein sequence ID" value="KAK8743061.1"/>
    <property type="molecule type" value="Genomic_DNA"/>
</dbReference>
<proteinExistence type="predicted"/>
<keyword evidence="5" id="KW-1185">Reference proteome</keyword>